<proteinExistence type="predicted"/>
<dbReference type="HOGENOM" id="CLU_1440189_0_0_0"/>
<name>Q023G4_SOLUE</name>
<gene>
    <name evidence="1" type="ordered locus">Acid_2896</name>
</gene>
<organism evidence="1">
    <name type="scientific">Solibacter usitatus (strain Ellin6076)</name>
    <dbReference type="NCBI Taxonomy" id="234267"/>
    <lineage>
        <taxon>Bacteria</taxon>
        <taxon>Pseudomonadati</taxon>
        <taxon>Acidobacteriota</taxon>
        <taxon>Terriglobia</taxon>
        <taxon>Bryobacterales</taxon>
        <taxon>Solibacteraceae</taxon>
        <taxon>Candidatus Solibacter</taxon>
    </lineage>
</organism>
<evidence type="ECO:0008006" key="2">
    <source>
        <dbReference type="Google" id="ProtNLM"/>
    </source>
</evidence>
<dbReference type="InParanoid" id="Q023G4"/>
<sequence length="188" mass="21160">MRLDPTDEAAIEDKRREIKLAMGALGREIRRGNNDELVYWIIPGALACAHRPLRYHPQYGASRKPLPQDATPLIEEWVELIKVEGINSILSLWHEGDSACYRSLTLGDGDLLAYFKAQGFTIAHHPYEDPAHKHTPPGEARKTLERIREAALKSYDELPKPVLIQCSAGEDRSAPVAAYIHAKRTMKD</sequence>
<dbReference type="SUPFAM" id="SSF52799">
    <property type="entry name" value="(Phosphotyrosine protein) phosphatases II"/>
    <property type="match status" value="1"/>
</dbReference>
<accession>Q023G4</accession>
<evidence type="ECO:0000313" key="1">
    <source>
        <dbReference type="EMBL" id="ABJ83882.1"/>
    </source>
</evidence>
<dbReference type="AlphaFoldDB" id="Q023G4"/>
<protein>
    <recommendedName>
        <fullName evidence="2">Tyrosine specific protein phosphatases domain-containing protein</fullName>
    </recommendedName>
</protein>
<dbReference type="KEGG" id="sus:Acid_2896"/>
<dbReference type="Gene3D" id="3.90.190.10">
    <property type="entry name" value="Protein tyrosine phosphatase superfamily"/>
    <property type="match status" value="1"/>
</dbReference>
<dbReference type="EMBL" id="CP000473">
    <property type="protein sequence ID" value="ABJ83882.1"/>
    <property type="molecule type" value="Genomic_DNA"/>
</dbReference>
<dbReference type="OrthoDB" id="196319at2"/>
<dbReference type="eggNOG" id="COG2365">
    <property type="taxonomic scope" value="Bacteria"/>
</dbReference>
<dbReference type="STRING" id="234267.Acid_2896"/>
<reference evidence="1" key="1">
    <citation type="submission" date="2006-10" db="EMBL/GenBank/DDBJ databases">
        <title>Complete sequence of Solibacter usitatus Ellin6076.</title>
        <authorList>
            <consortium name="US DOE Joint Genome Institute"/>
            <person name="Copeland A."/>
            <person name="Lucas S."/>
            <person name="Lapidus A."/>
            <person name="Barry K."/>
            <person name="Detter J.C."/>
            <person name="Glavina del Rio T."/>
            <person name="Hammon N."/>
            <person name="Israni S."/>
            <person name="Dalin E."/>
            <person name="Tice H."/>
            <person name="Pitluck S."/>
            <person name="Thompson L.S."/>
            <person name="Brettin T."/>
            <person name="Bruce D."/>
            <person name="Han C."/>
            <person name="Tapia R."/>
            <person name="Gilna P."/>
            <person name="Schmutz J."/>
            <person name="Larimer F."/>
            <person name="Land M."/>
            <person name="Hauser L."/>
            <person name="Kyrpides N."/>
            <person name="Mikhailova N."/>
            <person name="Janssen P.H."/>
            <person name="Kuske C.R."/>
            <person name="Richardson P."/>
        </authorList>
    </citation>
    <scope>NUCLEOTIDE SEQUENCE</scope>
    <source>
        <strain evidence="1">Ellin6076</strain>
    </source>
</reference>
<dbReference type="InterPro" id="IPR029021">
    <property type="entry name" value="Prot-tyrosine_phosphatase-like"/>
</dbReference>